<dbReference type="AlphaFoldDB" id="A0A140L4J9"/>
<dbReference type="GO" id="GO:0006541">
    <property type="term" value="P:glutamine metabolic process"/>
    <property type="evidence" value="ECO:0007669"/>
    <property type="project" value="TreeGrafter"/>
</dbReference>
<sequence length="323" mass="37051">MDTDVYSTEIKIDFSTDLSYLLRFVFLKIFLLENLGYNKRTEAGRGEEKMNRFTIGICQLRVEEDKKKNIEKAERMIREAVHQGSQVVVLPEMFQCPYENKYFPLYAEEYPGETTTFLSRLAQELKIYLIGGSIPERAGDILYNTSYIFDGKGQCIGRHRKMHLFDIDIEGGIRFKESDTLGYGGEVTVVDTEYCKIGVAICYDMRFPELMRLMALEGAVVMIVPAAFNLTTGPAHWDILIKARALDNQVYFVAASPARNMDASYHAYGHSAIANPWGEIVAQAHEEEMILYGEIDLDKVKKIRKELPLLKHRRIDLYDVIKK</sequence>
<dbReference type="PROSITE" id="PS01227">
    <property type="entry name" value="UPF0012"/>
    <property type="match status" value="1"/>
</dbReference>
<dbReference type="InterPro" id="IPR045254">
    <property type="entry name" value="Nit1/2_C-N_Hydrolase"/>
</dbReference>
<comment type="caution">
    <text evidence="4">The sequence shown here is derived from an EMBL/GenBank/DDBJ whole genome shotgun (WGS) entry which is preliminary data.</text>
</comment>
<organism evidence="4 5">
    <name type="scientific">Thermotalea metallivorans</name>
    <dbReference type="NCBI Taxonomy" id="520762"/>
    <lineage>
        <taxon>Bacteria</taxon>
        <taxon>Bacillati</taxon>
        <taxon>Bacillota</taxon>
        <taxon>Clostridia</taxon>
        <taxon>Peptostreptococcales</taxon>
        <taxon>Thermotaleaceae</taxon>
        <taxon>Thermotalea</taxon>
    </lineage>
</organism>
<dbReference type="PANTHER" id="PTHR23088">
    <property type="entry name" value="NITRILASE-RELATED"/>
    <property type="match status" value="1"/>
</dbReference>
<dbReference type="EMBL" id="LOEE01000034">
    <property type="protein sequence ID" value="KXG75474.1"/>
    <property type="molecule type" value="Genomic_DNA"/>
</dbReference>
<dbReference type="PROSITE" id="PS50263">
    <property type="entry name" value="CN_HYDROLASE"/>
    <property type="match status" value="1"/>
</dbReference>
<dbReference type="PANTHER" id="PTHR23088:SF30">
    <property type="entry name" value="OMEGA-AMIDASE NIT2"/>
    <property type="match status" value="1"/>
</dbReference>
<comment type="similarity">
    <text evidence="1">Belongs to the carbon-nitrogen hydrolase superfamily. NIT1/NIT2 family.</text>
</comment>
<dbReference type="GO" id="GO:0006528">
    <property type="term" value="P:asparagine metabolic process"/>
    <property type="evidence" value="ECO:0007669"/>
    <property type="project" value="TreeGrafter"/>
</dbReference>
<gene>
    <name evidence="4" type="ORF">AN619_17380</name>
</gene>
<dbReference type="GO" id="GO:0050152">
    <property type="term" value="F:omega-amidase activity"/>
    <property type="evidence" value="ECO:0007669"/>
    <property type="project" value="TreeGrafter"/>
</dbReference>
<dbReference type="Gene3D" id="3.60.110.10">
    <property type="entry name" value="Carbon-nitrogen hydrolase"/>
    <property type="match status" value="1"/>
</dbReference>
<proteinExistence type="inferred from homology"/>
<dbReference type="Proteomes" id="UP000070456">
    <property type="component" value="Unassembled WGS sequence"/>
</dbReference>
<evidence type="ECO:0000313" key="5">
    <source>
        <dbReference type="Proteomes" id="UP000070456"/>
    </source>
</evidence>
<dbReference type="InterPro" id="IPR003010">
    <property type="entry name" value="C-N_Hydrolase"/>
</dbReference>
<feature type="domain" description="CN hydrolase" evidence="3">
    <location>
        <begin position="53"/>
        <end position="297"/>
    </location>
</feature>
<dbReference type="PATRIC" id="fig|520762.4.peg.1931"/>
<name>A0A140L4J9_9FIRM</name>
<dbReference type="EC" id="3.5.1.111" evidence="4"/>
<keyword evidence="2 4" id="KW-0378">Hydrolase</keyword>
<evidence type="ECO:0000256" key="2">
    <source>
        <dbReference type="ARBA" id="ARBA00022801"/>
    </source>
</evidence>
<keyword evidence="5" id="KW-1185">Reference proteome</keyword>
<evidence type="ECO:0000313" key="4">
    <source>
        <dbReference type="EMBL" id="KXG75474.1"/>
    </source>
</evidence>
<dbReference type="CDD" id="cd07572">
    <property type="entry name" value="nit"/>
    <property type="match status" value="1"/>
</dbReference>
<dbReference type="SUPFAM" id="SSF56317">
    <property type="entry name" value="Carbon-nitrogen hydrolase"/>
    <property type="match status" value="1"/>
</dbReference>
<dbReference type="FunFam" id="3.60.110.10:FF:000002">
    <property type="entry name" value="Nitrilase family member 2"/>
    <property type="match status" value="1"/>
</dbReference>
<protein>
    <submittedName>
        <fullName evidence="4">2-oxoglutaramate amidase</fullName>
        <ecNumber evidence="4">3.5.1.111</ecNumber>
    </submittedName>
</protein>
<dbReference type="Pfam" id="PF00795">
    <property type="entry name" value="CN_hydrolase"/>
    <property type="match status" value="1"/>
</dbReference>
<dbReference type="GO" id="GO:0006107">
    <property type="term" value="P:oxaloacetate metabolic process"/>
    <property type="evidence" value="ECO:0007669"/>
    <property type="project" value="TreeGrafter"/>
</dbReference>
<dbReference type="STRING" id="520762.AN619_17380"/>
<accession>A0A140L4J9</accession>
<evidence type="ECO:0000256" key="1">
    <source>
        <dbReference type="ARBA" id="ARBA00010613"/>
    </source>
</evidence>
<reference evidence="4 5" key="1">
    <citation type="submission" date="2015-12" db="EMBL/GenBank/DDBJ databases">
        <title>Draft genome sequence of the thermoanaerobe Thermotalea metallivorans, an isolate from the runoff channel of the Great Artesian Basin, Australia.</title>
        <authorList>
            <person name="Patel B.K."/>
        </authorList>
    </citation>
    <scope>NUCLEOTIDE SEQUENCE [LARGE SCALE GENOMIC DNA]</scope>
    <source>
        <strain evidence="4 5">B2-1</strain>
    </source>
</reference>
<dbReference type="GO" id="GO:0106008">
    <property type="term" value="F:2-oxoglutaramate amidase activity"/>
    <property type="evidence" value="ECO:0007669"/>
    <property type="project" value="UniProtKB-EC"/>
</dbReference>
<dbReference type="InterPro" id="IPR001110">
    <property type="entry name" value="UPF0012_CS"/>
</dbReference>
<evidence type="ECO:0000259" key="3">
    <source>
        <dbReference type="PROSITE" id="PS50263"/>
    </source>
</evidence>
<dbReference type="InterPro" id="IPR036526">
    <property type="entry name" value="C-N_Hydrolase_sf"/>
</dbReference>